<keyword evidence="4" id="KW-1185">Reference proteome</keyword>
<evidence type="ECO:0000256" key="2">
    <source>
        <dbReference type="ARBA" id="ARBA00022729"/>
    </source>
</evidence>
<dbReference type="GO" id="GO:0055085">
    <property type="term" value="P:transmembrane transport"/>
    <property type="evidence" value="ECO:0007669"/>
    <property type="project" value="InterPro"/>
</dbReference>
<evidence type="ECO:0000256" key="1">
    <source>
        <dbReference type="ARBA" id="ARBA00007162"/>
    </source>
</evidence>
<dbReference type="PANTHER" id="PTHR35841:SF1">
    <property type="entry name" value="PHOSPHONATES-BINDING PERIPLASMIC PROTEIN"/>
    <property type="match status" value="1"/>
</dbReference>
<dbReference type="Proteomes" id="UP000243106">
    <property type="component" value="Unassembled WGS sequence"/>
</dbReference>
<protein>
    <submittedName>
        <fullName evidence="3">Phosphonate transport system substrate-binding protein</fullName>
    </submittedName>
</protein>
<dbReference type="GO" id="GO:0043190">
    <property type="term" value="C:ATP-binding cassette (ABC) transporter complex"/>
    <property type="evidence" value="ECO:0007669"/>
    <property type="project" value="InterPro"/>
</dbReference>
<gene>
    <name evidence="3" type="ORF">SAMN05421853_10876</name>
</gene>
<dbReference type="Gene3D" id="3.40.190.10">
    <property type="entry name" value="Periplasmic binding protein-like II"/>
    <property type="match status" value="2"/>
</dbReference>
<dbReference type="EMBL" id="FOXV01000008">
    <property type="protein sequence ID" value="SFQ52468.1"/>
    <property type="molecule type" value="Genomic_DNA"/>
</dbReference>
<reference evidence="4" key="1">
    <citation type="submission" date="2016-10" db="EMBL/GenBank/DDBJ databases">
        <authorList>
            <person name="Varghese N."/>
            <person name="Submissions S."/>
        </authorList>
    </citation>
    <scope>NUCLEOTIDE SEQUENCE [LARGE SCALE GENOMIC DNA]</scope>
    <source>
        <strain evidence="4">JCM 10271</strain>
    </source>
</reference>
<dbReference type="SUPFAM" id="SSF53850">
    <property type="entry name" value="Periplasmic binding protein-like II"/>
    <property type="match status" value="1"/>
</dbReference>
<name>A0A1I5Z7N3_9RHOB</name>
<dbReference type="InterPro" id="IPR005770">
    <property type="entry name" value="PhnD"/>
</dbReference>
<dbReference type="STRING" id="93684.SAMN05421853_10876"/>
<evidence type="ECO:0000313" key="4">
    <source>
        <dbReference type="Proteomes" id="UP000243106"/>
    </source>
</evidence>
<accession>A0A1I5Z7N3</accession>
<dbReference type="PANTHER" id="PTHR35841">
    <property type="entry name" value="PHOSPHONATES-BINDING PERIPLASMIC PROTEIN"/>
    <property type="match status" value="1"/>
</dbReference>
<keyword evidence="2" id="KW-0732">Signal</keyword>
<sequence>MQAERAGSCPIIVRRDALQLSSNRYKSVMMMNQGTHTRLASAKKTGNDMKTLITLTAAAAAVAGTQASAEFTLSDRYVDNDGDLIADIPTDESELIDPDTLIFAYTPVEDPAVYAEVWQGFLDHMSEVTGKEVQFFPVQSNAAQIEAMRAGRLHVAGFNTGSNPLAVACAGFRPFAMMAAEDGSFGYEMEIITYPGSGISEVEDLRGQTIAFTSETSNSGFKAPSAILMSEFDMVAGEDFEATFSGAHDSSILGVANQDYIAASIANSVKGRMLDREVVTEDQLEVVYQSQTFPTTGYGTVYNLTPELQESIREAFFSYDWEGTALAEEFGRNGEDQFIEISFQEDWAVIRQIDEANGVSYECN</sequence>
<comment type="similarity">
    <text evidence="1">Belongs to the phosphate/phosphite/phosphonate binding protein family.</text>
</comment>
<dbReference type="NCBIfam" id="TIGR01098">
    <property type="entry name" value="3A0109s03R"/>
    <property type="match status" value="1"/>
</dbReference>
<organism evidence="3 4">
    <name type="scientific">Roseivivax halotolerans</name>
    <dbReference type="NCBI Taxonomy" id="93684"/>
    <lineage>
        <taxon>Bacteria</taxon>
        <taxon>Pseudomonadati</taxon>
        <taxon>Pseudomonadota</taxon>
        <taxon>Alphaproteobacteria</taxon>
        <taxon>Rhodobacterales</taxon>
        <taxon>Roseobacteraceae</taxon>
        <taxon>Roseivivax</taxon>
    </lineage>
</organism>
<evidence type="ECO:0000313" key="3">
    <source>
        <dbReference type="EMBL" id="SFQ52468.1"/>
    </source>
</evidence>
<proteinExistence type="inferred from homology"/>
<dbReference type="Pfam" id="PF12974">
    <property type="entry name" value="Phosphonate-bd"/>
    <property type="match status" value="1"/>
</dbReference>
<dbReference type="AlphaFoldDB" id="A0A1I5Z7N3"/>